<name>A0A7W9E3J7_9MICO</name>
<evidence type="ECO:0000313" key="2">
    <source>
        <dbReference type="EMBL" id="MBB5641243.1"/>
    </source>
</evidence>
<feature type="transmembrane region" description="Helical" evidence="1">
    <location>
        <begin position="113"/>
        <end position="134"/>
    </location>
</feature>
<protein>
    <submittedName>
        <fullName evidence="2">Putative membrane protein</fullName>
    </submittedName>
</protein>
<reference evidence="2 3" key="1">
    <citation type="submission" date="2020-08" db="EMBL/GenBank/DDBJ databases">
        <title>Sequencing the genomes of 1000 actinobacteria strains.</title>
        <authorList>
            <person name="Klenk H.-P."/>
        </authorList>
    </citation>
    <scope>NUCLEOTIDE SEQUENCE [LARGE SCALE GENOMIC DNA]</scope>
    <source>
        <strain evidence="2 3">DSM 21065</strain>
    </source>
</reference>
<sequence length="217" mass="23271">MKKPEQLRHMHRYSTRLIAMLVVGVSAALVTGLLDAWLFSLIIGWAAACVTYIAWVWLAVSQMDATQTASHATREDPSRRASELLVLLASLASLGAIGFLLTAASTSTLSERGGLAAIAVASVALSWALIHTLYTLRYASLYYRDADGGIDFNQADAPSYGDFAYLAFTIGMTYQVSDTSILTHSIRMTTLRHALLSFPFGAGILAALINLVAGLSP</sequence>
<feature type="transmembrane region" description="Helical" evidence="1">
    <location>
        <begin position="81"/>
        <end position="101"/>
    </location>
</feature>
<evidence type="ECO:0000256" key="1">
    <source>
        <dbReference type="SAM" id="Phobius"/>
    </source>
</evidence>
<dbReference type="RefSeq" id="WP_236629162.1">
    <property type="nucleotide sequence ID" value="NZ_JACHBQ010000001.1"/>
</dbReference>
<feature type="transmembrane region" description="Helical" evidence="1">
    <location>
        <begin position="194"/>
        <end position="215"/>
    </location>
</feature>
<dbReference type="InterPro" id="IPR009781">
    <property type="entry name" value="DUF1345"/>
</dbReference>
<dbReference type="Pfam" id="PF07077">
    <property type="entry name" value="DUF1345"/>
    <property type="match status" value="1"/>
</dbReference>
<dbReference type="AlphaFoldDB" id="A0A7W9E3J7"/>
<evidence type="ECO:0000313" key="3">
    <source>
        <dbReference type="Proteomes" id="UP000561726"/>
    </source>
</evidence>
<keyword evidence="1" id="KW-1133">Transmembrane helix</keyword>
<accession>A0A7W9E3J7</accession>
<gene>
    <name evidence="2" type="ORF">BJ997_001791</name>
</gene>
<organism evidence="2 3">
    <name type="scientific">Cryobacterium roopkundense</name>
    <dbReference type="NCBI Taxonomy" id="1001240"/>
    <lineage>
        <taxon>Bacteria</taxon>
        <taxon>Bacillati</taxon>
        <taxon>Actinomycetota</taxon>
        <taxon>Actinomycetes</taxon>
        <taxon>Micrococcales</taxon>
        <taxon>Microbacteriaceae</taxon>
        <taxon>Cryobacterium</taxon>
    </lineage>
</organism>
<dbReference type="EMBL" id="JACHBQ010000001">
    <property type="protein sequence ID" value="MBB5641243.1"/>
    <property type="molecule type" value="Genomic_DNA"/>
</dbReference>
<feature type="transmembrane region" description="Helical" evidence="1">
    <location>
        <begin position="12"/>
        <end position="30"/>
    </location>
</feature>
<comment type="caution">
    <text evidence="2">The sequence shown here is derived from an EMBL/GenBank/DDBJ whole genome shotgun (WGS) entry which is preliminary data.</text>
</comment>
<feature type="transmembrane region" description="Helical" evidence="1">
    <location>
        <begin position="36"/>
        <end position="60"/>
    </location>
</feature>
<proteinExistence type="predicted"/>
<dbReference type="Proteomes" id="UP000561726">
    <property type="component" value="Unassembled WGS sequence"/>
</dbReference>
<keyword evidence="1" id="KW-0812">Transmembrane</keyword>
<keyword evidence="1" id="KW-0472">Membrane</keyword>